<dbReference type="PANTHER" id="PTHR30461">
    <property type="entry name" value="DNA-INVERTASE FROM LAMBDOID PROPHAGE"/>
    <property type="match status" value="1"/>
</dbReference>
<dbReference type="InterPro" id="IPR006119">
    <property type="entry name" value="Resolv_N"/>
</dbReference>
<dbReference type="RefSeq" id="WP_301140786.1">
    <property type="nucleotide sequence ID" value="NZ_JAUHQA010000001.1"/>
</dbReference>
<feature type="domain" description="Resolvase/invertase-type recombinase catalytic" evidence="2">
    <location>
        <begin position="1"/>
        <end position="152"/>
    </location>
</feature>
<dbReference type="SMART" id="SM00857">
    <property type="entry name" value="Resolvase"/>
    <property type="match status" value="1"/>
</dbReference>
<dbReference type="Proteomes" id="UP001172708">
    <property type="component" value="Unassembled WGS sequence"/>
</dbReference>
<evidence type="ECO:0000259" key="2">
    <source>
        <dbReference type="PROSITE" id="PS51736"/>
    </source>
</evidence>
<evidence type="ECO:0000313" key="3">
    <source>
        <dbReference type="EMBL" id="MDN4479613.1"/>
    </source>
</evidence>
<evidence type="ECO:0000256" key="1">
    <source>
        <dbReference type="SAM" id="MobiDB-lite"/>
    </source>
</evidence>
<dbReference type="Gene3D" id="3.40.50.1390">
    <property type="entry name" value="Resolvase, N-terminal catalytic domain"/>
    <property type="match status" value="1"/>
</dbReference>
<proteinExistence type="predicted"/>
<dbReference type="PANTHER" id="PTHR30461:SF23">
    <property type="entry name" value="DNA RECOMBINASE-RELATED"/>
    <property type="match status" value="1"/>
</dbReference>
<gene>
    <name evidence="3" type="ORF">QQX02_01570</name>
</gene>
<feature type="region of interest" description="Disordered" evidence="1">
    <location>
        <begin position="140"/>
        <end position="165"/>
    </location>
</feature>
<evidence type="ECO:0000313" key="4">
    <source>
        <dbReference type="Proteomes" id="UP001172708"/>
    </source>
</evidence>
<dbReference type="CDD" id="cd00338">
    <property type="entry name" value="Ser_Recombinase"/>
    <property type="match status" value="1"/>
</dbReference>
<keyword evidence="4" id="KW-1185">Reference proteome</keyword>
<dbReference type="EMBL" id="JAUHQA010000001">
    <property type="protein sequence ID" value="MDN4479613.1"/>
    <property type="molecule type" value="Genomic_DNA"/>
</dbReference>
<accession>A0ABT8GDV6</accession>
<reference evidence="3" key="1">
    <citation type="submission" date="2023-06" db="EMBL/GenBank/DDBJ databases">
        <title>Egi l300058.</title>
        <authorList>
            <person name="Gao L."/>
            <person name="Fang B.-Z."/>
            <person name="Li W.-J."/>
        </authorList>
    </citation>
    <scope>NUCLEOTIDE SEQUENCE</scope>
    <source>
        <strain evidence="3">EGI L300058</strain>
    </source>
</reference>
<comment type="caution">
    <text evidence="3">The sequence shown here is derived from an EMBL/GenBank/DDBJ whole genome shotgun (WGS) entry which is preliminary data.</text>
</comment>
<dbReference type="Pfam" id="PF00239">
    <property type="entry name" value="Resolvase"/>
    <property type="match status" value="1"/>
</dbReference>
<name>A0ABT8GDV6_9MICO</name>
<dbReference type="PROSITE" id="PS51736">
    <property type="entry name" value="RECOMBINASES_3"/>
    <property type="match status" value="1"/>
</dbReference>
<sequence>MTYVRVLTQCEALDGYGLDVQERLFLDYVKRAGLEVVDVHKDEGLSGTLLSAERPALMDGLSALRDDLADVLVVASLDRLARALTTQEAILAECWKYGAQVHAADTGRVPEDDPDGLMRTAMRQMAGVFAELDRAVTVKRPRDGRKAKASKGGHPSGSYLYGFSKQRPVPGEQRVLAEAKAMRRAGHDWQASADDLTQRGLSPRKAQAWTKANIAKVIR</sequence>
<dbReference type="InterPro" id="IPR050639">
    <property type="entry name" value="SSR_resolvase"/>
</dbReference>
<dbReference type="SUPFAM" id="SSF53041">
    <property type="entry name" value="Resolvase-like"/>
    <property type="match status" value="1"/>
</dbReference>
<dbReference type="InterPro" id="IPR036162">
    <property type="entry name" value="Resolvase-like_N_sf"/>
</dbReference>
<protein>
    <submittedName>
        <fullName evidence="3">Recombinase family protein</fullName>
    </submittedName>
</protein>
<organism evidence="3 4">
    <name type="scientific">Demequina muriae</name>
    <dbReference type="NCBI Taxonomy" id="3051664"/>
    <lineage>
        <taxon>Bacteria</taxon>
        <taxon>Bacillati</taxon>
        <taxon>Actinomycetota</taxon>
        <taxon>Actinomycetes</taxon>
        <taxon>Micrococcales</taxon>
        <taxon>Demequinaceae</taxon>
        <taxon>Demequina</taxon>
    </lineage>
</organism>